<gene>
    <name evidence="10" type="ORF">EDD79_104520</name>
</gene>
<comment type="subcellular location">
    <subcellularLocation>
        <location evidence="1">Cell membrane</location>
        <topology evidence="1">Multi-pass membrane protein</topology>
    </subcellularLocation>
</comment>
<evidence type="ECO:0000256" key="2">
    <source>
        <dbReference type="ARBA" id="ARBA00022692"/>
    </source>
</evidence>
<dbReference type="Proteomes" id="UP000295504">
    <property type="component" value="Unassembled WGS sequence"/>
</dbReference>
<evidence type="ECO:0000259" key="8">
    <source>
        <dbReference type="PROSITE" id="PS50893"/>
    </source>
</evidence>
<feature type="transmembrane region" description="Helical" evidence="7">
    <location>
        <begin position="53"/>
        <end position="74"/>
    </location>
</feature>
<evidence type="ECO:0000256" key="4">
    <source>
        <dbReference type="ARBA" id="ARBA00022840"/>
    </source>
</evidence>
<keyword evidence="6 7" id="KW-0472">Membrane</keyword>
<evidence type="ECO:0000313" key="10">
    <source>
        <dbReference type="EMBL" id="TCP97614.1"/>
    </source>
</evidence>
<feature type="transmembrane region" description="Helical" evidence="7">
    <location>
        <begin position="135"/>
        <end position="151"/>
    </location>
</feature>
<dbReference type="PROSITE" id="PS50893">
    <property type="entry name" value="ABC_TRANSPORTER_2"/>
    <property type="match status" value="1"/>
</dbReference>
<dbReference type="GO" id="GO:0015421">
    <property type="term" value="F:ABC-type oligopeptide transporter activity"/>
    <property type="evidence" value="ECO:0007669"/>
    <property type="project" value="TreeGrafter"/>
</dbReference>
<evidence type="ECO:0000256" key="3">
    <source>
        <dbReference type="ARBA" id="ARBA00022741"/>
    </source>
</evidence>
<evidence type="ECO:0000256" key="5">
    <source>
        <dbReference type="ARBA" id="ARBA00022989"/>
    </source>
</evidence>
<dbReference type="OrthoDB" id="9762778at2"/>
<dbReference type="InterPro" id="IPR011527">
    <property type="entry name" value="ABC1_TM_dom"/>
</dbReference>
<feature type="domain" description="ABC transporter" evidence="8">
    <location>
        <begin position="333"/>
        <end position="567"/>
    </location>
</feature>
<name>A0A4R2T9S4_9FIRM</name>
<evidence type="ECO:0000256" key="1">
    <source>
        <dbReference type="ARBA" id="ARBA00004651"/>
    </source>
</evidence>
<keyword evidence="3" id="KW-0547">Nucleotide-binding</keyword>
<dbReference type="Gene3D" id="1.20.1560.10">
    <property type="entry name" value="ABC transporter type 1, transmembrane domain"/>
    <property type="match status" value="1"/>
</dbReference>
<dbReference type="InterPro" id="IPR036640">
    <property type="entry name" value="ABC1_TM_sf"/>
</dbReference>
<keyword evidence="5 7" id="KW-1133">Transmembrane helix</keyword>
<dbReference type="CDD" id="cd03251">
    <property type="entry name" value="ABCC_MsbA"/>
    <property type="match status" value="1"/>
</dbReference>
<dbReference type="PANTHER" id="PTHR43394">
    <property type="entry name" value="ATP-DEPENDENT PERMEASE MDL1, MITOCHONDRIAL"/>
    <property type="match status" value="1"/>
</dbReference>
<evidence type="ECO:0000256" key="7">
    <source>
        <dbReference type="SAM" id="Phobius"/>
    </source>
</evidence>
<dbReference type="GO" id="GO:0005524">
    <property type="term" value="F:ATP binding"/>
    <property type="evidence" value="ECO:0007669"/>
    <property type="project" value="UniProtKB-KW"/>
</dbReference>
<dbReference type="GO" id="GO:0016887">
    <property type="term" value="F:ATP hydrolysis activity"/>
    <property type="evidence" value="ECO:0007669"/>
    <property type="project" value="InterPro"/>
</dbReference>
<comment type="caution">
    <text evidence="10">The sequence shown here is derived from an EMBL/GenBank/DDBJ whole genome shotgun (WGS) entry which is preliminary data.</text>
</comment>
<sequence length="579" mass="65868">MLRRFIKYYKPHLPLFILDFGCAFIMAGMDLIFPFVVGLMIDDILPNKDLNTILLVGVGMLFLYIIRSVLQYIVDYYGHVLGTRMEFDMRKDLFDHLHNLSFNYFDNTKTGHIMSRLVNDLNEISELAHHGPEDLFIIIVTLIGAFFIMFFTHWPLTLITFSILPVVLLFAVIKNKKMQEAFRNLRSKLADINSQVEDSIAGVRVVKSFTNEVYEADKFKSGNENFKNSKEDTFKVMAEFYAGVTYFANFIHLVVLIFGGYFIYQGTMTTGALIKFLLYVSIFLQPIKKLTILMENYQKGMACFHRFVETLEIEPEILDKPEAKEITSVIGELAFNDVTFSYNNRKSVLQNISFKVKPGETVAIVGPSGAGKTTLCSLIPRFYEIDGGSIKIDQVDIKDITQKSLRQNIGIVQQDVFLFSGSVRENIAYGKIDATDEEIIVAAKRANAHSFIMNLEKGYDTYIGERGIKLSGGQKQRLSIARIFLKNPQILILDEATSALDNETEKVIQESLAELSQNRTTLIIAHRLATIKMADRIMVLTEEGIVEEGSHDYLLEKDNIYARLYKAQFSDITQDIVLS</sequence>
<accession>A0A4R2T9S4</accession>
<dbReference type="InterPro" id="IPR027417">
    <property type="entry name" value="P-loop_NTPase"/>
</dbReference>
<reference evidence="10 11" key="1">
    <citation type="submission" date="2019-03" db="EMBL/GenBank/DDBJ databases">
        <title>Genomic Encyclopedia of Type Strains, Phase IV (KMG-IV): sequencing the most valuable type-strain genomes for metagenomic binning, comparative biology and taxonomic classification.</title>
        <authorList>
            <person name="Goeker M."/>
        </authorList>
    </citation>
    <scope>NUCLEOTIDE SEQUENCE [LARGE SCALE GENOMIC DNA]</scope>
    <source>
        <strain evidence="10 11">DSM 100013</strain>
    </source>
</reference>
<dbReference type="InterPro" id="IPR003439">
    <property type="entry name" value="ABC_transporter-like_ATP-bd"/>
</dbReference>
<dbReference type="PANTHER" id="PTHR43394:SF1">
    <property type="entry name" value="ATP-BINDING CASSETTE SUB-FAMILY B MEMBER 10, MITOCHONDRIAL"/>
    <property type="match status" value="1"/>
</dbReference>
<dbReference type="Pfam" id="PF00005">
    <property type="entry name" value="ABC_tran"/>
    <property type="match status" value="1"/>
</dbReference>
<dbReference type="CDD" id="cd18549">
    <property type="entry name" value="ABC_6TM_YwjA_like"/>
    <property type="match status" value="1"/>
</dbReference>
<protein>
    <submittedName>
        <fullName evidence="10">ATP-binding cassette subfamily B protein</fullName>
    </submittedName>
</protein>
<dbReference type="PROSITE" id="PS50929">
    <property type="entry name" value="ABC_TM1F"/>
    <property type="match status" value="1"/>
</dbReference>
<feature type="transmembrane region" description="Helical" evidence="7">
    <location>
        <begin position="12"/>
        <end position="41"/>
    </location>
</feature>
<organism evidence="10 11">
    <name type="scientific">Serpentinicella alkaliphila</name>
    <dbReference type="NCBI Taxonomy" id="1734049"/>
    <lineage>
        <taxon>Bacteria</taxon>
        <taxon>Bacillati</taxon>
        <taxon>Bacillota</taxon>
        <taxon>Clostridia</taxon>
        <taxon>Peptostreptococcales</taxon>
        <taxon>Natronincolaceae</taxon>
        <taxon>Serpentinicella</taxon>
    </lineage>
</organism>
<evidence type="ECO:0000256" key="6">
    <source>
        <dbReference type="ARBA" id="ARBA00023136"/>
    </source>
</evidence>
<keyword evidence="4 10" id="KW-0067">ATP-binding</keyword>
<dbReference type="InterPro" id="IPR017871">
    <property type="entry name" value="ABC_transporter-like_CS"/>
</dbReference>
<keyword evidence="2 7" id="KW-0812">Transmembrane</keyword>
<keyword evidence="11" id="KW-1185">Reference proteome</keyword>
<dbReference type="Pfam" id="PF00664">
    <property type="entry name" value="ABC_membrane"/>
    <property type="match status" value="1"/>
</dbReference>
<dbReference type="InterPro" id="IPR003593">
    <property type="entry name" value="AAA+_ATPase"/>
</dbReference>
<dbReference type="Gene3D" id="3.40.50.300">
    <property type="entry name" value="P-loop containing nucleotide triphosphate hydrolases"/>
    <property type="match status" value="1"/>
</dbReference>
<feature type="transmembrane region" description="Helical" evidence="7">
    <location>
        <begin position="240"/>
        <end position="264"/>
    </location>
</feature>
<dbReference type="AlphaFoldDB" id="A0A4R2T9S4"/>
<evidence type="ECO:0000313" key="11">
    <source>
        <dbReference type="Proteomes" id="UP000295504"/>
    </source>
</evidence>
<dbReference type="RefSeq" id="WP_132849465.1">
    <property type="nucleotide sequence ID" value="NZ_CP058648.1"/>
</dbReference>
<dbReference type="SUPFAM" id="SSF52540">
    <property type="entry name" value="P-loop containing nucleoside triphosphate hydrolases"/>
    <property type="match status" value="1"/>
</dbReference>
<dbReference type="SUPFAM" id="SSF90123">
    <property type="entry name" value="ABC transporter transmembrane region"/>
    <property type="match status" value="1"/>
</dbReference>
<dbReference type="PROSITE" id="PS00211">
    <property type="entry name" value="ABC_TRANSPORTER_1"/>
    <property type="match status" value="1"/>
</dbReference>
<dbReference type="InterPro" id="IPR039421">
    <property type="entry name" value="Type_1_exporter"/>
</dbReference>
<feature type="domain" description="ABC transmembrane type-1" evidence="9">
    <location>
        <begin position="17"/>
        <end position="299"/>
    </location>
</feature>
<proteinExistence type="predicted"/>
<feature type="transmembrane region" description="Helical" evidence="7">
    <location>
        <begin position="270"/>
        <end position="287"/>
    </location>
</feature>
<dbReference type="SMART" id="SM00382">
    <property type="entry name" value="AAA"/>
    <property type="match status" value="1"/>
</dbReference>
<feature type="transmembrane region" description="Helical" evidence="7">
    <location>
        <begin position="157"/>
        <end position="173"/>
    </location>
</feature>
<dbReference type="GO" id="GO:0005886">
    <property type="term" value="C:plasma membrane"/>
    <property type="evidence" value="ECO:0007669"/>
    <property type="project" value="UniProtKB-SubCell"/>
</dbReference>
<evidence type="ECO:0000259" key="9">
    <source>
        <dbReference type="PROSITE" id="PS50929"/>
    </source>
</evidence>
<dbReference type="EMBL" id="SLYC01000045">
    <property type="protein sequence ID" value="TCP97614.1"/>
    <property type="molecule type" value="Genomic_DNA"/>
</dbReference>
<dbReference type="FunFam" id="3.40.50.300:FF:000218">
    <property type="entry name" value="Multidrug ABC transporter ATP-binding protein"/>
    <property type="match status" value="1"/>
</dbReference>